<proteinExistence type="predicted"/>
<evidence type="ECO:0000313" key="2">
    <source>
        <dbReference type="RefSeq" id="XP_073905554.1"/>
    </source>
</evidence>
<reference evidence="2" key="1">
    <citation type="submission" date="2025-08" db="UniProtKB">
        <authorList>
            <consortium name="RefSeq"/>
        </authorList>
    </citation>
    <scope>IDENTIFICATION</scope>
</reference>
<evidence type="ECO:0000313" key="1">
    <source>
        <dbReference type="Proteomes" id="UP001732720"/>
    </source>
</evidence>
<dbReference type="Proteomes" id="UP001732720">
    <property type="component" value="Chromosome 12"/>
</dbReference>
<organism evidence="1 2">
    <name type="scientific">Castor canadensis</name>
    <name type="common">American beaver</name>
    <dbReference type="NCBI Taxonomy" id="51338"/>
    <lineage>
        <taxon>Eukaryota</taxon>
        <taxon>Metazoa</taxon>
        <taxon>Chordata</taxon>
        <taxon>Craniata</taxon>
        <taxon>Vertebrata</taxon>
        <taxon>Euteleostomi</taxon>
        <taxon>Mammalia</taxon>
        <taxon>Eutheria</taxon>
        <taxon>Euarchontoglires</taxon>
        <taxon>Glires</taxon>
        <taxon>Rodentia</taxon>
        <taxon>Castorimorpha</taxon>
        <taxon>Castoridae</taxon>
        <taxon>Castor</taxon>
    </lineage>
</organism>
<accession>A0AC58KKV1</accession>
<dbReference type="RefSeq" id="XP_073905554.1">
    <property type="nucleotide sequence ID" value="XM_074049453.1"/>
</dbReference>
<protein>
    <submittedName>
        <fullName evidence="2">3-oxo-5-alpha-steroid 4-dehydrogenase 2</fullName>
    </submittedName>
</protein>
<gene>
    <name evidence="2" type="primary">Srd5a2</name>
</gene>
<sequence>MPVECQESPVLAGSAALVASGAMILYFAEPSTYGKHWILEPGASSLPAGAAWFLQELPSFIVSAGILAWQPGSLFGPPGTVLLGLFCAHYFHRTFIYSLLTRGRPFPVVLLLKGFLFCIGNGFLQGYYLSYCAEYPEGWYTDIRFSLGVFLFILGMGINMHSDYLLRQLRKPGEVIYRIPQGGLFTFVSGANFLGEIIEWTGYALATWSLPGLAFAFFSLCFLGLRAFHHHRFYLKTFEDYPKSRKALIPFIF</sequence>
<keyword evidence="1" id="KW-1185">Reference proteome</keyword>
<name>A0AC58KKV1_CASCN</name>